<dbReference type="GeneID" id="25266941"/>
<evidence type="ECO:0000256" key="2">
    <source>
        <dbReference type="SAM" id="Phobius"/>
    </source>
</evidence>
<gene>
    <name evidence="3" type="ORF">K437DRAFT_283433</name>
</gene>
<dbReference type="RefSeq" id="XP_013244415.1">
    <property type="nucleotide sequence ID" value="XM_013388961.1"/>
</dbReference>
<accession>A0A066W864</accession>
<organism evidence="3 4">
    <name type="scientific">Tilletiaria anomala (strain ATCC 24038 / CBS 436.72 / UBC 951)</name>
    <dbReference type="NCBI Taxonomy" id="1037660"/>
    <lineage>
        <taxon>Eukaryota</taxon>
        <taxon>Fungi</taxon>
        <taxon>Dikarya</taxon>
        <taxon>Basidiomycota</taxon>
        <taxon>Ustilaginomycotina</taxon>
        <taxon>Exobasidiomycetes</taxon>
        <taxon>Georgefischeriales</taxon>
        <taxon>Tilletiariaceae</taxon>
        <taxon>Tilletiaria</taxon>
    </lineage>
</organism>
<feature type="transmembrane region" description="Helical" evidence="2">
    <location>
        <begin position="215"/>
        <end position="233"/>
    </location>
</feature>
<feature type="compositionally biased region" description="Basic and acidic residues" evidence="1">
    <location>
        <begin position="520"/>
        <end position="531"/>
    </location>
</feature>
<dbReference type="PANTHER" id="PTHR36840">
    <property type="entry name" value="BLL5714 PROTEIN"/>
    <property type="match status" value="1"/>
</dbReference>
<feature type="transmembrane region" description="Helical" evidence="2">
    <location>
        <begin position="381"/>
        <end position="401"/>
    </location>
</feature>
<dbReference type="EMBL" id="JMSN01000020">
    <property type="protein sequence ID" value="KDN49901.1"/>
    <property type="molecule type" value="Genomic_DNA"/>
</dbReference>
<dbReference type="InterPro" id="IPR010640">
    <property type="entry name" value="Low_temperature_requirement_A"/>
</dbReference>
<name>A0A066W864_TILAU</name>
<feature type="transmembrane region" description="Helical" evidence="2">
    <location>
        <begin position="119"/>
        <end position="136"/>
    </location>
</feature>
<feature type="transmembrane region" description="Helical" evidence="2">
    <location>
        <begin position="350"/>
        <end position="369"/>
    </location>
</feature>
<feature type="transmembrane region" description="Helical" evidence="2">
    <location>
        <begin position="481"/>
        <end position="504"/>
    </location>
</feature>
<dbReference type="Proteomes" id="UP000027361">
    <property type="component" value="Unassembled WGS sequence"/>
</dbReference>
<evidence type="ECO:0000313" key="3">
    <source>
        <dbReference type="EMBL" id="KDN49901.1"/>
    </source>
</evidence>
<evidence type="ECO:0000256" key="1">
    <source>
        <dbReference type="SAM" id="MobiDB-lite"/>
    </source>
</evidence>
<feature type="transmembrane region" description="Helical" evidence="2">
    <location>
        <begin position="314"/>
        <end position="330"/>
    </location>
</feature>
<keyword evidence="2" id="KW-0812">Transmembrane</keyword>
<dbReference type="HOGENOM" id="CLU_022899_0_0_1"/>
<feature type="region of interest" description="Disordered" evidence="1">
    <location>
        <begin position="515"/>
        <end position="538"/>
    </location>
</feature>
<dbReference type="OrthoDB" id="191995at2759"/>
<keyword evidence="2" id="KW-0472">Membrane</keyword>
<dbReference type="AlphaFoldDB" id="A0A066W864"/>
<evidence type="ECO:0000313" key="4">
    <source>
        <dbReference type="Proteomes" id="UP000027361"/>
    </source>
</evidence>
<dbReference type="OMA" id="QRLVILW"/>
<keyword evidence="2" id="KW-1133">Transmembrane helix</keyword>
<feature type="region of interest" description="Disordered" evidence="1">
    <location>
        <begin position="552"/>
        <end position="580"/>
    </location>
</feature>
<proteinExistence type="predicted"/>
<dbReference type="InParanoid" id="A0A066W864"/>
<feature type="transmembrane region" description="Helical" evidence="2">
    <location>
        <begin position="421"/>
        <end position="439"/>
    </location>
</feature>
<comment type="caution">
    <text evidence="3">The sequence shown here is derived from an EMBL/GenBank/DDBJ whole genome shotgun (WGS) entry which is preliminary data.</text>
</comment>
<feature type="transmembrane region" description="Helical" evidence="2">
    <location>
        <begin position="239"/>
        <end position="258"/>
    </location>
</feature>
<reference evidence="3 4" key="1">
    <citation type="submission" date="2014-05" db="EMBL/GenBank/DDBJ databases">
        <title>Draft genome sequence of a rare smut relative, Tilletiaria anomala UBC 951.</title>
        <authorList>
            <consortium name="DOE Joint Genome Institute"/>
            <person name="Toome M."/>
            <person name="Kuo A."/>
            <person name="Henrissat B."/>
            <person name="Lipzen A."/>
            <person name="Tritt A."/>
            <person name="Yoshinaga Y."/>
            <person name="Zane M."/>
            <person name="Barry K."/>
            <person name="Grigoriev I.V."/>
            <person name="Spatafora J.W."/>
            <person name="Aimea M.C."/>
        </authorList>
    </citation>
    <scope>NUCLEOTIDE SEQUENCE [LARGE SCALE GENOMIC DNA]</scope>
    <source>
        <strain evidence="3 4">UBC 951</strain>
    </source>
</reference>
<feature type="transmembrane region" description="Helical" evidence="2">
    <location>
        <begin position="185"/>
        <end position="203"/>
    </location>
</feature>
<keyword evidence="4" id="KW-1185">Reference proteome</keyword>
<dbReference type="STRING" id="1037660.A0A066W864"/>
<feature type="compositionally biased region" description="Basic and acidic residues" evidence="1">
    <location>
        <begin position="554"/>
        <end position="568"/>
    </location>
</feature>
<evidence type="ECO:0008006" key="5">
    <source>
        <dbReference type="Google" id="ProtNLM"/>
    </source>
</evidence>
<protein>
    <recommendedName>
        <fullName evidence="5">Low temperature requirement A</fullName>
    </recommendedName>
</protein>
<feature type="transmembrane region" description="Helical" evidence="2">
    <location>
        <begin position="148"/>
        <end position="165"/>
    </location>
</feature>
<sequence length="580" mass="64674">MPHVHAAHHLKYGQVKTGGFIPTEAEFDEEDLAACGPRGIRAADLRREILEAEARRIHANRRYLFRKPRASQYFRGTTLVRSNEERSSLRLELFFDLVFVGIVSVLAEEVIGLPTGASLIRYIIAYILAWFIWSLYRELNDCYWTGDIYQSVLTLFTMAMLVVFGNNATNIQEQLSDGPARATTIGAYLLAEFSIYGTQLFYSMHIKPYRAQIRAHVSTWPIAVALYIGSIFASVRPAIAMVVVGLVVEYGGWAFFYSPTFKRIMKLRYSSAVAIEHEVERMTDFCTLVLGETVYSIVSNHPAGEGVTDATGRAILALCIAFCFLMFYTLRSGSKSVLHPLRRSVVTAQAWFFLHIPLVSALTLFGDACGDFTKEQLVESAVRWILCTTYAIAMLCVWLLAMIEGDNDARGDVWVPKLWRLLPRLLVGVIAVFLPLSYYHIEEAGSSEPVGGEPAVTGEREHALRRLYEGEIGAEGHQAKVFAALSTTTILGILAAFSMATLLWEWISALDGPNTPADEAPEHMREGDAHTPSHALRTPAWRGFPTLFEPGFSHFDRGHQREQTHADSKLPAVTPGEDEA</sequence>
<dbReference type="PANTHER" id="PTHR36840:SF1">
    <property type="entry name" value="BLL5714 PROTEIN"/>
    <property type="match status" value="1"/>
</dbReference>
<dbReference type="Pfam" id="PF06772">
    <property type="entry name" value="LtrA"/>
    <property type="match status" value="1"/>
</dbReference>
<feature type="transmembrane region" description="Helical" evidence="2">
    <location>
        <begin position="89"/>
        <end position="107"/>
    </location>
</feature>